<gene>
    <name evidence="2" type="ORF">SAMN04488498_102528</name>
</gene>
<evidence type="ECO:0000313" key="2">
    <source>
        <dbReference type="EMBL" id="SFK11571.1"/>
    </source>
</evidence>
<organism evidence="2 3">
    <name type="scientific">Neomesorhizobium albiziae</name>
    <dbReference type="NCBI Taxonomy" id="335020"/>
    <lineage>
        <taxon>Bacteria</taxon>
        <taxon>Pseudomonadati</taxon>
        <taxon>Pseudomonadota</taxon>
        <taxon>Alphaproteobacteria</taxon>
        <taxon>Hyphomicrobiales</taxon>
        <taxon>Phyllobacteriaceae</taxon>
        <taxon>Neomesorhizobium</taxon>
    </lineage>
</organism>
<dbReference type="AlphaFoldDB" id="A0A1I3WYN0"/>
<proteinExistence type="predicted"/>
<accession>A0A1I3WYN0</accession>
<dbReference type="EMBL" id="FOSL01000002">
    <property type="protein sequence ID" value="SFK11571.1"/>
    <property type="molecule type" value="Genomic_DNA"/>
</dbReference>
<sequence>MAPHTPVPAESPARSGPSLQSRRLLTPPLTKIKPACQPFSANLRADRRGGSLTQPRRRKSDFVFVVADANDVGNVVVFLFLVGEEGIVVIVVAEIDIFVVL</sequence>
<protein>
    <submittedName>
        <fullName evidence="2">Uncharacterized protein</fullName>
    </submittedName>
</protein>
<dbReference type="Proteomes" id="UP000323300">
    <property type="component" value="Unassembled WGS sequence"/>
</dbReference>
<reference evidence="2 3" key="1">
    <citation type="submission" date="2016-10" db="EMBL/GenBank/DDBJ databases">
        <authorList>
            <person name="Varghese N."/>
            <person name="Submissions S."/>
        </authorList>
    </citation>
    <scope>NUCLEOTIDE SEQUENCE [LARGE SCALE GENOMIC DNA]</scope>
    <source>
        <strain evidence="2 3">DSM 21822</strain>
    </source>
</reference>
<feature type="region of interest" description="Disordered" evidence="1">
    <location>
        <begin position="1"/>
        <end position="21"/>
    </location>
</feature>
<keyword evidence="3" id="KW-1185">Reference proteome</keyword>
<evidence type="ECO:0000313" key="3">
    <source>
        <dbReference type="Proteomes" id="UP000323300"/>
    </source>
</evidence>
<name>A0A1I3WYN0_9HYPH</name>
<evidence type="ECO:0000256" key="1">
    <source>
        <dbReference type="SAM" id="MobiDB-lite"/>
    </source>
</evidence>